<evidence type="ECO:0000313" key="1">
    <source>
        <dbReference type="EMBL" id="GAA1685673.1"/>
    </source>
</evidence>
<accession>A0ABP4TBZ4</accession>
<sequence>MVRRNDGRQLGDPAKAADAIRAALDAPHPPLHLALGADAVDAIRAHTTDLTAELDAWEHLARDTAFTNEEEKP</sequence>
<comment type="caution">
    <text evidence="1">The sequence shown here is derived from an EMBL/GenBank/DDBJ whole genome shotgun (WGS) entry which is preliminary data.</text>
</comment>
<gene>
    <name evidence="1" type="ORF">GCM10009765_38710</name>
</gene>
<dbReference type="Proteomes" id="UP001500618">
    <property type="component" value="Unassembled WGS sequence"/>
</dbReference>
<proteinExistence type="predicted"/>
<keyword evidence="2" id="KW-1185">Reference proteome</keyword>
<protein>
    <recommendedName>
        <fullName evidence="3">Short-chain dehydrogenase</fullName>
    </recommendedName>
</protein>
<organism evidence="1 2">
    <name type="scientific">Fodinicola feengrottensis</name>
    <dbReference type="NCBI Taxonomy" id="435914"/>
    <lineage>
        <taxon>Bacteria</taxon>
        <taxon>Bacillati</taxon>
        <taxon>Actinomycetota</taxon>
        <taxon>Actinomycetes</taxon>
        <taxon>Mycobacteriales</taxon>
        <taxon>Fodinicola</taxon>
    </lineage>
</organism>
<reference evidence="2" key="1">
    <citation type="journal article" date="2019" name="Int. J. Syst. Evol. Microbiol.">
        <title>The Global Catalogue of Microorganisms (GCM) 10K type strain sequencing project: providing services to taxonomists for standard genome sequencing and annotation.</title>
        <authorList>
            <consortium name="The Broad Institute Genomics Platform"/>
            <consortium name="The Broad Institute Genome Sequencing Center for Infectious Disease"/>
            <person name="Wu L."/>
            <person name="Ma J."/>
        </authorList>
    </citation>
    <scope>NUCLEOTIDE SEQUENCE [LARGE SCALE GENOMIC DNA]</scope>
    <source>
        <strain evidence="2">JCM 14718</strain>
    </source>
</reference>
<dbReference type="EMBL" id="BAAANY010000013">
    <property type="protein sequence ID" value="GAA1685673.1"/>
    <property type="molecule type" value="Genomic_DNA"/>
</dbReference>
<dbReference type="Gene3D" id="3.40.50.720">
    <property type="entry name" value="NAD(P)-binding Rossmann-like Domain"/>
    <property type="match status" value="1"/>
</dbReference>
<name>A0ABP4TBZ4_9ACTN</name>
<evidence type="ECO:0000313" key="2">
    <source>
        <dbReference type="Proteomes" id="UP001500618"/>
    </source>
</evidence>
<evidence type="ECO:0008006" key="3">
    <source>
        <dbReference type="Google" id="ProtNLM"/>
    </source>
</evidence>